<organism evidence="2 3">
    <name type="scientific">Sphingomonas sanxanigenens DSM 19645 = NX02</name>
    <dbReference type="NCBI Taxonomy" id="1123269"/>
    <lineage>
        <taxon>Bacteria</taxon>
        <taxon>Pseudomonadati</taxon>
        <taxon>Pseudomonadota</taxon>
        <taxon>Alphaproteobacteria</taxon>
        <taxon>Sphingomonadales</taxon>
        <taxon>Sphingomonadaceae</taxon>
        <taxon>Sphingomonas</taxon>
    </lineage>
</organism>
<dbReference type="InterPro" id="IPR049625">
    <property type="entry name" value="Glyco_transf_61_cat"/>
</dbReference>
<sequence length="326" mass="36467">MAVSNSIYTKHLVRAVPPRGVVPVHLLVGEEHRQLDVGRPMDFNDITLLSGAACSKRTEDFGALGPRTLAKRSISQWGRPIEAGYFFDTRYKEPNNVSHLLMDIVPLCLCVKAAVPDARFIFRPLAPRFRELLEHFGIEPVSTYRPVRGRQLSFRLSRGLSQYEITGSFDAPVYSYTGEVYGDYIEERAGPAKIFVSRRGPRSPVNAGELDAFLEDRGFRIVYLEDHPIAEQIALMQGADEVVAIHGAAIAYLALKARTRTFVELMPPHVYHDHFAIGIGHKVSNFYQLIPSFDDDVQFSGWPAIFGHKQQPFSVNLGQLGLALDS</sequence>
<protein>
    <recommendedName>
        <fullName evidence="1">Glycosyltransferase 61 catalytic domain-containing protein</fullName>
    </recommendedName>
</protein>
<evidence type="ECO:0000313" key="2">
    <source>
        <dbReference type="EMBL" id="AHE51943.1"/>
    </source>
</evidence>
<gene>
    <name evidence="2" type="ORF">NX02_00885</name>
</gene>
<dbReference type="Pfam" id="PF04577">
    <property type="entry name" value="Glyco_transf_61"/>
    <property type="match status" value="1"/>
</dbReference>
<dbReference type="AlphaFoldDB" id="W0A6H6"/>
<keyword evidence="3" id="KW-1185">Reference proteome</keyword>
<name>W0A6H6_9SPHN</name>
<evidence type="ECO:0000313" key="3">
    <source>
        <dbReference type="Proteomes" id="UP000018851"/>
    </source>
</evidence>
<evidence type="ECO:0000259" key="1">
    <source>
        <dbReference type="Pfam" id="PF04577"/>
    </source>
</evidence>
<dbReference type="Proteomes" id="UP000018851">
    <property type="component" value="Chromosome"/>
</dbReference>
<accession>W0A6H6</accession>
<dbReference type="OrthoDB" id="288504at2"/>
<reference evidence="2 3" key="1">
    <citation type="submission" date="2013-07" db="EMBL/GenBank/DDBJ databases">
        <title>Completed genome of Sphingomonas sanxanigenens NX02.</title>
        <authorList>
            <person name="Ma T."/>
            <person name="Huang H."/>
            <person name="Wu M."/>
            <person name="Li X."/>
            <person name="Li G."/>
        </authorList>
    </citation>
    <scope>NUCLEOTIDE SEQUENCE [LARGE SCALE GENOMIC DNA]</scope>
    <source>
        <strain evidence="2 3">NX02</strain>
    </source>
</reference>
<dbReference type="HOGENOM" id="CLU_852343_0_0_5"/>
<dbReference type="PATRIC" id="fig|1123269.5.peg.177"/>
<dbReference type="KEGG" id="ssan:NX02_00885"/>
<dbReference type="RefSeq" id="WP_025290327.1">
    <property type="nucleotide sequence ID" value="NZ_CP006644.1"/>
</dbReference>
<dbReference type="GO" id="GO:0016757">
    <property type="term" value="F:glycosyltransferase activity"/>
    <property type="evidence" value="ECO:0007669"/>
    <property type="project" value="InterPro"/>
</dbReference>
<proteinExistence type="predicted"/>
<dbReference type="EMBL" id="CP006644">
    <property type="protein sequence ID" value="AHE51943.1"/>
    <property type="molecule type" value="Genomic_DNA"/>
</dbReference>
<feature type="domain" description="Glycosyltransferase 61 catalytic" evidence="1">
    <location>
        <begin position="99"/>
        <end position="253"/>
    </location>
</feature>